<evidence type="ECO:0000313" key="1">
    <source>
        <dbReference type="EMBL" id="ANZ41468.1"/>
    </source>
</evidence>
<gene>
    <name evidence="1" type="ORF">BBK82_41455</name>
</gene>
<evidence type="ECO:0000313" key="2">
    <source>
        <dbReference type="Proteomes" id="UP000093053"/>
    </source>
</evidence>
<proteinExistence type="predicted"/>
<dbReference type="KEGG" id="led:BBK82_41455"/>
<reference evidence="1 2" key="1">
    <citation type="submission" date="2016-07" db="EMBL/GenBank/DDBJ databases">
        <title>Complete genome sequence of the Lentzea guizhouensis DHS C013.</title>
        <authorList>
            <person name="Cao C."/>
        </authorList>
    </citation>
    <scope>NUCLEOTIDE SEQUENCE [LARGE SCALE GENOMIC DNA]</scope>
    <source>
        <strain evidence="1 2">DHS C013</strain>
    </source>
</reference>
<keyword evidence="2" id="KW-1185">Reference proteome</keyword>
<dbReference type="Proteomes" id="UP000093053">
    <property type="component" value="Chromosome"/>
</dbReference>
<organism evidence="1 2">
    <name type="scientific">Lentzea guizhouensis</name>
    <dbReference type="NCBI Taxonomy" id="1586287"/>
    <lineage>
        <taxon>Bacteria</taxon>
        <taxon>Bacillati</taxon>
        <taxon>Actinomycetota</taxon>
        <taxon>Actinomycetes</taxon>
        <taxon>Pseudonocardiales</taxon>
        <taxon>Pseudonocardiaceae</taxon>
        <taxon>Lentzea</taxon>
    </lineage>
</organism>
<protein>
    <submittedName>
        <fullName evidence="1">Uncharacterized protein</fullName>
    </submittedName>
</protein>
<accession>A0A1B2HUU2</accession>
<dbReference type="EMBL" id="CP016793">
    <property type="protein sequence ID" value="ANZ41468.1"/>
    <property type="molecule type" value="Genomic_DNA"/>
</dbReference>
<sequence length="154" mass="17329">MISLMLNQRLLSSSGQPEHLRFARHEAEFRSAADRLNDQSKLSLGEAPSLGQIVREYHSTAVDRQAKGHRPAVLEMRDSVLIAAAGGRKDLVEEGLRLADELACVWPKSRLPLDWESKEAWLEELTSKANDPDALWEVVEGQIVKHKLEKVRVV</sequence>
<dbReference type="AlphaFoldDB" id="A0A1B2HUU2"/>
<name>A0A1B2HUU2_9PSEU</name>